<dbReference type="AlphaFoldDB" id="A0A0F9Q4S4"/>
<dbReference type="NCBIfam" id="TIGR04255">
    <property type="entry name" value="sporadTIGR04255"/>
    <property type="match status" value="1"/>
</dbReference>
<protein>
    <recommendedName>
        <fullName evidence="2">TIGR04255 family protein</fullName>
    </recommendedName>
</protein>
<evidence type="ECO:0000313" key="1">
    <source>
        <dbReference type="EMBL" id="KKN00378.1"/>
    </source>
</evidence>
<sequence length="272" mass="32539">MNLNRKILKNKPLVEAIFEIKWRLEAESDIQFTDKNGLKHPTRVDPHYKLLVGRFYDKIIDNYPYHEPLPASKMPDELSAYIIQHRFRKAENMWPLIQLGPGILTVNDTVDYVWEDFLVKIEKALRILYEIYPKSSENLVINGLMLRYIDIVEFDYAKDFVFDFLKNQFKIEVNLYQKLFEDTNVKKKPMNFDLKFDFQSENPKGLIFLRFSKGYNKVLNQYSILWETVVKSDQEDVSNDLDSIMIWIDKAHELADDWFFKLIEGELEERFK</sequence>
<proteinExistence type="predicted"/>
<name>A0A0F9Q4S4_9ZZZZ</name>
<dbReference type="EMBL" id="LAZR01005383">
    <property type="protein sequence ID" value="KKN00378.1"/>
    <property type="molecule type" value="Genomic_DNA"/>
</dbReference>
<evidence type="ECO:0008006" key="2">
    <source>
        <dbReference type="Google" id="ProtNLM"/>
    </source>
</evidence>
<reference evidence="1" key="1">
    <citation type="journal article" date="2015" name="Nature">
        <title>Complex archaea that bridge the gap between prokaryotes and eukaryotes.</title>
        <authorList>
            <person name="Spang A."/>
            <person name="Saw J.H."/>
            <person name="Jorgensen S.L."/>
            <person name="Zaremba-Niedzwiedzka K."/>
            <person name="Martijn J."/>
            <person name="Lind A.E."/>
            <person name="van Eijk R."/>
            <person name="Schleper C."/>
            <person name="Guy L."/>
            <person name="Ettema T.J."/>
        </authorList>
    </citation>
    <scope>NUCLEOTIDE SEQUENCE</scope>
</reference>
<gene>
    <name evidence="1" type="ORF">LCGC14_1138360</name>
</gene>
<organism evidence="1">
    <name type="scientific">marine sediment metagenome</name>
    <dbReference type="NCBI Taxonomy" id="412755"/>
    <lineage>
        <taxon>unclassified sequences</taxon>
        <taxon>metagenomes</taxon>
        <taxon>ecological metagenomes</taxon>
    </lineage>
</organism>
<comment type="caution">
    <text evidence="1">The sequence shown here is derived from an EMBL/GenBank/DDBJ whole genome shotgun (WGS) entry which is preliminary data.</text>
</comment>
<accession>A0A0F9Q4S4</accession>
<dbReference type="InterPro" id="IPR026349">
    <property type="entry name" value="CHP04255"/>
</dbReference>